<dbReference type="Gene3D" id="2.60.40.1120">
    <property type="entry name" value="Carboxypeptidase-like, regulatory domain"/>
    <property type="match status" value="1"/>
</dbReference>
<sequence>MLLLCRRWLAWLLLLPLGPAAAQTLAEAVLRGQVLDADTHQPVPNAQVGIAHNRLGTSTNADGRFALRVPAAYQGTELEVALLGYQRYRQVLPVLPGPELVINLKISPASLGNVTVTASATGIIREAVRRIPRNFPTRPTQLTGFYRESDEETASGRYDYLAEGLLQVYKPGYQHPHQSGYVRVLQARRVELRRRATTVADLARINWMAGGLVPHRFDFVRERAEFISERHFKEYQYGFNSQTTFEGRPVYVITFGPRPGSERASFAGRLYIDVASYAFLGAEWHRTPAGIAHEHLLTFEASERAYRAYYQQFVGRFYLKSVWYNTLGRPLAGQVRHHLAEYLTTAIDTGRVAPPPYPERSQYTDIFLRTPVPYDSAFWQSTTTLLPAAPLRRALLDQARERRADSLLRAPAAARLSNPTTSEPALGRPDTAVARPRPAPRPRRLRLGYSYGVGVLALSGAGAALQAEVAPAGYAFRAVAGGAAAVPLVAPFVESGYQLYLPAGLLVYSQFRTVLGQLRGGGWEAGLGWVHNLNPRGRPVRLRLGVGYLNQSLAHPLGTYDNPDEGLRLAGTRLGYRRLSLAVQNSTEALHPSLGLGLELSRRWEVLASAGCLVPLATQAGLLVQEDSFWHDNEAVLPLPAAEVQVRVNGQPASTLPWQLGRLLAGLSLVHQLR</sequence>
<dbReference type="Pfam" id="PF13715">
    <property type="entry name" value="CarbopepD_reg_2"/>
    <property type="match status" value="1"/>
</dbReference>
<evidence type="ECO:0000313" key="3">
    <source>
        <dbReference type="EMBL" id="NML67462.1"/>
    </source>
</evidence>
<comment type="caution">
    <text evidence="3">The sequence shown here is derived from an EMBL/GenBank/DDBJ whole genome shotgun (WGS) entry which is preliminary data.</text>
</comment>
<proteinExistence type="predicted"/>
<dbReference type="RefSeq" id="WP_169533125.1">
    <property type="nucleotide sequence ID" value="NZ_JABBGH010000003.1"/>
</dbReference>
<keyword evidence="3" id="KW-0378">Hydrolase</keyword>
<evidence type="ECO:0000256" key="1">
    <source>
        <dbReference type="SAM" id="MobiDB-lite"/>
    </source>
</evidence>
<organism evidence="3 4">
    <name type="scientific">Hymenobacter polaris</name>
    <dbReference type="NCBI Taxonomy" id="2682546"/>
    <lineage>
        <taxon>Bacteria</taxon>
        <taxon>Pseudomonadati</taxon>
        <taxon>Bacteroidota</taxon>
        <taxon>Cytophagia</taxon>
        <taxon>Cytophagales</taxon>
        <taxon>Hymenobacteraceae</taxon>
        <taxon>Hymenobacter</taxon>
    </lineage>
</organism>
<keyword evidence="3" id="KW-0121">Carboxypeptidase</keyword>
<dbReference type="Proteomes" id="UP000559626">
    <property type="component" value="Unassembled WGS sequence"/>
</dbReference>
<feature type="signal peptide" evidence="2">
    <location>
        <begin position="1"/>
        <end position="22"/>
    </location>
</feature>
<evidence type="ECO:0000256" key="2">
    <source>
        <dbReference type="SAM" id="SignalP"/>
    </source>
</evidence>
<reference evidence="3 4" key="1">
    <citation type="submission" date="2020-04" db="EMBL/GenBank/DDBJ databases">
        <title>Hymenobacter polaris sp. nov., isolated from Arctic soil.</title>
        <authorList>
            <person name="Dahal R.H."/>
        </authorList>
    </citation>
    <scope>NUCLEOTIDE SEQUENCE [LARGE SCALE GENOMIC DNA]</scope>
    <source>
        <strain evidence="3 4">RP-2-7</strain>
    </source>
</reference>
<dbReference type="GO" id="GO:0004180">
    <property type="term" value="F:carboxypeptidase activity"/>
    <property type="evidence" value="ECO:0007669"/>
    <property type="project" value="UniProtKB-KW"/>
</dbReference>
<feature type="region of interest" description="Disordered" evidence="1">
    <location>
        <begin position="410"/>
        <end position="441"/>
    </location>
</feature>
<keyword evidence="4" id="KW-1185">Reference proteome</keyword>
<name>A0A7Y0AHK2_9BACT</name>
<dbReference type="EMBL" id="JABBGH010000003">
    <property type="protein sequence ID" value="NML67462.1"/>
    <property type="molecule type" value="Genomic_DNA"/>
</dbReference>
<dbReference type="SUPFAM" id="SSF49464">
    <property type="entry name" value="Carboxypeptidase regulatory domain-like"/>
    <property type="match status" value="1"/>
</dbReference>
<keyword evidence="3" id="KW-0645">Protease</keyword>
<dbReference type="AlphaFoldDB" id="A0A7Y0AHK2"/>
<dbReference type="InterPro" id="IPR008969">
    <property type="entry name" value="CarboxyPept-like_regulatory"/>
</dbReference>
<gene>
    <name evidence="3" type="ORF">HHL22_19850</name>
</gene>
<feature type="chain" id="PRO_5031339967" evidence="2">
    <location>
        <begin position="23"/>
        <end position="674"/>
    </location>
</feature>
<protein>
    <submittedName>
        <fullName evidence="3">Carboxypeptidase-like regulatory domain-containing protein</fullName>
    </submittedName>
</protein>
<keyword evidence="2" id="KW-0732">Signal</keyword>
<evidence type="ECO:0000313" key="4">
    <source>
        <dbReference type="Proteomes" id="UP000559626"/>
    </source>
</evidence>
<accession>A0A7Y0AHK2</accession>